<dbReference type="AlphaFoldDB" id="K9GB33"/>
<reference evidence="2" key="1">
    <citation type="journal article" date="2012" name="BMC Genomics">
        <title>Genome sequence of the necrotrophic fungus Penicillium digitatum, the main postharvest pathogen of citrus.</title>
        <authorList>
            <person name="Marcet-Houben M."/>
            <person name="Ballester A.-R."/>
            <person name="de la Fuente B."/>
            <person name="Harries E."/>
            <person name="Marcos J.F."/>
            <person name="Gonzalez-Candelas L."/>
            <person name="Gabaldon T."/>
        </authorList>
    </citation>
    <scope>NUCLEOTIDE SEQUENCE [LARGE SCALE GENOMIC DNA]</scope>
    <source>
        <strain evidence="2">Pd1 / CECT 20795</strain>
    </source>
</reference>
<dbReference type="EMBL" id="AKCU01000360">
    <property type="protein sequence ID" value="EKV12103.1"/>
    <property type="molecule type" value="Genomic_DNA"/>
</dbReference>
<organism evidence="1 2">
    <name type="scientific">Penicillium digitatum (strain Pd1 / CECT 20795)</name>
    <name type="common">Green mold</name>
    <dbReference type="NCBI Taxonomy" id="1170230"/>
    <lineage>
        <taxon>Eukaryota</taxon>
        <taxon>Fungi</taxon>
        <taxon>Dikarya</taxon>
        <taxon>Ascomycota</taxon>
        <taxon>Pezizomycotina</taxon>
        <taxon>Eurotiomycetes</taxon>
        <taxon>Eurotiomycetidae</taxon>
        <taxon>Eurotiales</taxon>
        <taxon>Aspergillaceae</taxon>
        <taxon>Penicillium</taxon>
    </lineage>
</organism>
<name>K9GB33_PEND1</name>
<dbReference type="Proteomes" id="UP000009886">
    <property type="component" value="Unassembled WGS sequence"/>
</dbReference>
<dbReference type="KEGG" id="pdp:PDIP_53400"/>
<dbReference type="HOGENOM" id="CLU_2498549_0_0_1"/>
<evidence type="ECO:0000313" key="2">
    <source>
        <dbReference type="Proteomes" id="UP000009886"/>
    </source>
</evidence>
<proteinExistence type="predicted"/>
<dbReference type="VEuPathDB" id="FungiDB:PDIP_53400"/>
<gene>
    <name evidence="1" type="ORF">PDIP_53400</name>
</gene>
<accession>K9GB33</accession>
<comment type="caution">
    <text evidence="1">The sequence shown here is derived from an EMBL/GenBank/DDBJ whole genome shotgun (WGS) entry which is preliminary data.</text>
</comment>
<sequence length="86" mass="9789">MTESTTQSSADVDKNMRLAVEQFRTKMEASYRQFLQVESMSFSTEEEKLKEMCIWLSDLTYKCTNPQNATASPEISCQSCEEGSVI</sequence>
<evidence type="ECO:0000313" key="1">
    <source>
        <dbReference type="EMBL" id="EKV12103.1"/>
    </source>
</evidence>
<protein>
    <submittedName>
        <fullName evidence="1">Uncharacterized protein</fullName>
    </submittedName>
</protein>
<dbReference type="OrthoDB" id="4403049at2759"/>